<dbReference type="Pfam" id="PF00378">
    <property type="entry name" value="ECH_1"/>
    <property type="match status" value="1"/>
</dbReference>
<dbReference type="PANTHER" id="PTHR42964">
    <property type="entry name" value="ENOYL-COA HYDRATASE"/>
    <property type="match status" value="1"/>
</dbReference>
<dbReference type="GO" id="GO:0004300">
    <property type="term" value="F:enoyl-CoA hydratase activity"/>
    <property type="evidence" value="ECO:0007669"/>
    <property type="project" value="UniProtKB-EC"/>
</dbReference>
<sequence>MPPSDTPSKPERDQGRITTAVKGPIGWITIDNPSRRNAVTLAMWQAIPKALAGLAGDEAVRVVVLKGAGDETFVAGADISEFETVRKDAASARAYEDSNAAAFSALRECPKPTVAMIRGFCLGGGLGLAAACDIRIAEAGSRFGIPAGKLGVGYPPKAVRDIVKLIGPARAKLLFYTAARIGSEEALRIGLIDREVAAGALEIEIAEFLQAIAGHAPLTLKAAKAAIDAVTGDPEEADWDMVQAMADACFDSADFAEGRSAFLEKRAPRFSGR</sequence>
<dbReference type="InterPro" id="IPR014748">
    <property type="entry name" value="Enoyl-CoA_hydra_C"/>
</dbReference>
<dbReference type="PANTHER" id="PTHR42964:SF1">
    <property type="entry name" value="POLYKETIDE BIOSYNTHESIS ENOYL-COA HYDRATASE PKSH-RELATED"/>
    <property type="match status" value="1"/>
</dbReference>
<comment type="caution">
    <text evidence="2">The sequence shown here is derived from an EMBL/GenBank/DDBJ whole genome shotgun (WGS) entry which is preliminary data.</text>
</comment>
<comment type="similarity">
    <text evidence="1">Belongs to the enoyl-CoA hydratase/isomerase family.</text>
</comment>
<name>A0A7X3LRM4_9HYPH</name>
<dbReference type="Proteomes" id="UP000433101">
    <property type="component" value="Unassembled WGS sequence"/>
</dbReference>
<dbReference type="CDD" id="cd06558">
    <property type="entry name" value="crotonase-like"/>
    <property type="match status" value="1"/>
</dbReference>
<dbReference type="AlphaFoldDB" id="A0A7X3LRM4"/>
<accession>A0A7X3LRM4</accession>
<protein>
    <submittedName>
        <fullName evidence="2">Enoyl-CoA hydratase</fullName>
        <ecNumber evidence="2">4.2.1.17</ecNumber>
    </submittedName>
</protein>
<dbReference type="InterPro" id="IPR051683">
    <property type="entry name" value="Enoyl-CoA_Hydratase/Isomerase"/>
</dbReference>
<dbReference type="Gene3D" id="1.10.12.10">
    <property type="entry name" value="Lyase 2-enoyl-coa Hydratase, Chain A, domain 2"/>
    <property type="match status" value="1"/>
</dbReference>
<dbReference type="NCBIfam" id="NF004781">
    <property type="entry name" value="PRK06127.1"/>
    <property type="match status" value="1"/>
</dbReference>
<reference evidence="2 3" key="1">
    <citation type="submission" date="2019-12" db="EMBL/GenBank/DDBJ databases">
        <authorList>
            <person name="Li M."/>
        </authorList>
    </citation>
    <scope>NUCLEOTIDE SEQUENCE [LARGE SCALE GENOMIC DNA]</scope>
    <source>
        <strain evidence="2 3">GBMRC 2046</strain>
    </source>
</reference>
<gene>
    <name evidence="2" type="ORF">GR183_02795</name>
</gene>
<dbReference type="RefSeq" id="WP_160774044.1">
    <property type="nucleotide sequence ID" value="NZ_WUMV01000001.1"/>
</dbReference>
<keyword evidence="3" id="KW-1185">Reference proteome</keyword>
<organism evidence="2 3">
    <name type="scientific">Stappia sediminis</name>
    <dbReference type="NCBI Taxonomy" id="2692190"/>
    <lineage>
        <taxon>Bacteria</taxon>
        <taxon>Pseudomonadati</taxon>
        <taxon>Pseudomonadota</taxon>
        <taxon>Alphaproteobacteria</taxon>
        <taxon>Hyphomicrobiales</taxon>
        <taxon>Stappiaceae</taxon>
        <taxon>Stappia</taxon>
    </lineage>
</organism>
<evidence type="ECO:0000256" key="1">
    <source>
        <dbReference type="ARBA" id="ARBA00005254"/>
    </source>
</evidence>
<proteinExistence type="inferred from homology"/>
<dbReference type="InterPro" id="IPR029045">
    <property type="entry name" value="ClpP/crotonase-like_dom_sf"/>
</dbReference>
<evidence type="ECO:0000313" key="2">
    <source>
        <dbReference type="EMBL" id="MXN63820.1"/>
    </source>
</evidence>
<dbReference type="InterPro" id="IPR001753">
    <property type="entry name" value="Enoyl-CoA_hydra/iso"/>
</dbReference>
<dbReference type="SUPFAM" id="SSF52096">
    <property type="entry name" value="ClpP/crotonase"/>
    <property type="match status" value="1"/>
</dbReference>
<dbReference type="Gene3D" id="3.90.226.10">
    <property type="entry name" value="2-enoyl-CoA Hydratase, Chain A, domain 1"/>
    <property type="match status" value="1"/>
</dbReference>
<evidence type="ECO:0000313" key="3">
    <source>
        <dbReference type="Proteomes" id="UP000433101"/>
    </source>
</evidence>
<keyword evidence="2" id="KW-0456">Lyase</keyword>
<dbReference type="EC" id="4.2.1.17" evidence="2"/>
<dbReference type="EMBL" id="WUMV01000001">
    <property type="protein sequence ID" value="MXN63820.1"/>
    <property type="molecule type" value="Genomic_DNA"/>
</dbReference>